<dbReference type="InterPro" id="IPR013783">
    <property type="entry name" value="Ig-like_fold"/>
</dbReference>
<evidence type="ECO:0000313" key="3">
    <source>
        <dbReference type="EMBL" id="HGZ43999.1"/>
    </source>
</evidence>
<dbReference type="PROSITE" id="PS50853">
    <property type="entry name" value="FN3"/>
    <property type="match status" value="1"/>
</dbReference>
<feature type="region of interest" description="Disordered" evidence="1">
    <location>
        <begin position="665"/>
        <end position="684"/>
    </location>
</feature>
<feature type="domain" description="Fibronectin type-III" evidence="2">
    <location>
        <begin position="561"/>
        <end position="668"/>
    </location>
</feature>
<protein>
    <recommendedName>
        <fullName evidence="2">Fibronectin type-III domain-containing protein</fullName>
    </recommendedName>
</protein>
<dbReference type="SUPFAM" id="SSF49265">
    <property type="entry name" value="Fibronectin type III"/>
    <property type="match status" value="1"/>
</dbReference>
<dbReference type="CDD" id="cd00063">
    <property type="entry name" value="FN3"/>
    <property type="match status" value="1"/>
</dbReference>
<dbReference type="InterPro" id="IPR003961">
    <property type="entry name" value="FN3_dom"/>
</dbReference>
<dbReference type="Gene3D" id="2.60.40.10">
    <property type="entry name" value="Immunoglobulins"/>
    <property type="match status" value="1"/>
</dbReference>
<proteinExistence type="predicted"/>
<reference evidence="3" key="1">
    <citation type="journal article" date="2020" name="mSystems">
        <title>Genome- and Community-Level Interaction Insights into Carbon Utilization and Element Cycling Functions of Hydrothermarchaeota in Hydrothermal Sediment.</title>
        <authorList>
            <person name="Zhou Z."/>
            <person name="Liu Y."/>
            <person name="Xu W."/>
            <person name="Pan J."/>
            <person name="Luo Z.H."/>
            <person name="Li M."/>
        </authorList>
    </citation>
    <scope>NUCLEOTIDE SEQUENCE [LARGE SCALE GENOMIC DNA]</scope>
    <source>
        <strain evidence="3">SpSt-381</strain>
    </source>
</reference>
<sequence>MARRGGRATAHPRIFRRFRRPRLPRSGHGTCQWRAGFLAHVRSAPMIYRRGVLAGALCLVLAASAPARGAILDVSPTGSGTACTPGSPCALSTANANAQPGDVVRLAPGTYGTPIAPARNGTAAARITYVGSLAQPASVVVPGSVLRLRYITIKGVRFNGDFALDRSSATQYAQFDSIAYCEVANSLGVNQAKDCVVYQVNVTGGTGGFSMAAPSTPVAEFTIPERNVIRRCTMNLGMNMTTGTHVVLLRGNQRCVVDSNRIFITMAPNISAETDPLIAFYMKWNEFKDNYWRVHSLHNANHLFRWRDSTMYNRVYRDTLIFSGYNVRFAPSSSGSWPGTTDQNYFDGLYIKNTCVGHDVALWYQNGSRRDTIRNTVVIDSLGTPFQCLSMEKGTTLIDHCTFVGSGRYGVVQFPMGVGTFGDAWPAGGRLVFTNNIVYASRVDGSTADAGVVWQFSNTSNDFTADHNLFYVPGQGSARAIRWSINTGGSTNSAPGVGQPFHTAWGEEGNSRWGDPLFQSLSWPSMDLALRPGSPGIGAASDGTDVGAYWNRGPDVTAPAAVGDLAFAQVHDRSAVLSWTAPGDDAWSGSVVEYELRISTSPFSAAEFALATPVSPAPAPGTGGGGTQSYALLGLQPGTAYWVALRARDDAGNWSPVSNVAVATTHLQDTTPPDSIKDLSTGGP</sequence>
<accession>A0A832I5K2</accession>
<evidence type="ECO:0000256" key="1">
    <source>
        <dbReference type="SAM" id="MobiDB-lite"/>
    </source>
</evidence>
<name>A0A832I5K2_UNCEI</name>
<dbReference type="SUPFAM" id="SSF51126">
    <property type="entry name" value="Pectin lyase-like"/>
    <property type="match status" value="1"/>
</dbReference>
<dbReference type="SMART" id="SM00060">
    <property type="entry name" value="FN3"/>
    <property type="match status" value="1"/>
</dbReference>
<dbReference type="InterPro" id="IPR011050">
    <property type="entry name" value="Pectin_lyase_fold/virulence"/>
</dbReference>
<dbReference type="AlphaFoldDB" id="A0A832I5K2"/>
<dbReference type="InterPro" id="IPR036116">
    <property type="entry name" value="FN3_sf"/>
</dbReference>
<gene>
    <name evidence="3" type="ORF">ENR23_11375</name>
</gene>
<dbReference type="Gene3D" id="2.160.20.10">
    <property type="entry name" value="Single-stranded right-handed beta-helix, Pectin lyase-like"/>
    <property type="match status" value="1"/>
</dbReference>
<dbReference type="Pfam" id="PF00041">
    <property type="entry name" value="fn3"/>
    <property type="match status" value="1"/>
</dbReference>
<dbReference type="EMBL" id="DSQF01000022">
    <property type="protein sequence ID" value="HGZ43999.1"/>
    <property type="molecule type" value="Genomic_DNA"/>
</dbReference>
<evidence type="ECO:0000259" key="2">
    <source>
        <dbReference type="PROSITE" id="PS50853"/>
    </source>
</evidence>
<comment type="caution">
    <text evidence="3">The sequence shown here is derived from an EMBL/GenBank/DDBJ whole genome shotgun (WGS) entry which is preliminary data.</text>
</comment>
<dbReference type="InterPro" id="IPR012334">
    <property type="entry name" value="Pectin_lyas_fold"/>
</dbReference>
<organism evidence="3">
    <name type="scientific">Eiseniibacteriota bacterium</name>
    <dbReference type="NCBI Taxonomy" id="2212470"/>
    <lineage>
        <taxon>Bacteria</taxon>
        <taxon>Candidatus Eiseniibacteriota</taxon>
    </lineage>
</organism>